<keyword evidence="2" id="KW-0812">Transmembrane</keyword>
<organism evidence="4 5">
    <name type="scientific">Mycolicibacterium sediminis</name>
    <dbReference type="NCBI Taxonomy" id="1286180"/>
    <lineage>
        <taxon>Bacteria</taxon>
        <taxon>Bacillati</taxon>
        <taxon>Actinomycetota</taxon>
        <taxon>Actinomycetes</taxon>
        <taxon>Mycobacteriales</taxon>
        <taxon>Mycobacteriaceae</taxon>
        <taxon>Mycolicibacterium</taxon>
    </lineage>
</organism>
<dbReference type="Pfam" id="PF13845">
    <property type="entry name" value="Septum_form"/>
    <property type="match status" value="1"/>
</dbReference>
<name>A0A7I7QMD4_9MYCO</name>
<dbReference type="KEGG" id="msei:MSEDJ_15300"/>
<dbReference type="PRINTS" id="PR01217">
    <property type="entry name" value="PRICHEXTENSN"/>
</dbReference>
<evidence type="ECO:0000256" key="1">
    <source>
        <dbReference type="SAM" id="MobiDB-lite"/>
    </source>
</evidence>
<accession>A0A7I7QMD4</accession>
<reference evidence="4 5" key="1">
    <citation type="journal article" date="2019" name="Emerg. Microbes Infect.">
        <title>Comprehensive subspecies identification of 175 nontuberculous mycobacteria species based on 7547 genomic profiles.</title>
        <authorList>
            <person name="Matsumoto Y."/>
            <person name="Kinjo T."/>
            <person name="Motooka D."/>
            <person name="Nabeya D."/>
            <person name="Jung N."/>
            <person name="Uechi K."/>
            <person name="Horii T."/>
            <person name="Iida T."/>
            <person name="Fujita J."/>
            <person name="Nakamura S."/>
        </authorList>
    </citation>
    <scope>NUCLEOTIDE SEQUENCE [LARGE SCALE GENOMIC DNA]</scope>
    <source>
        <strain evidence="4 5">JCM 17899</strain>
    </source>
</reference>
<proteinExistence type="predicted"/>
<feature type="compositionally biased region" description="Pro residues" evidence="1">
    <location>
        <begin position="375"/>
        <end position="390"/>
    </location>
</feature>
<feature type="region of interest" description="Disordered" evidence="1">
    <location>
        <begin position="309"/>
        <end position="331"/>
    </location>
</feature>
<evidence type="ECO:0000313" key="4">
    <source>
        <dbReference type="EMBL" id="BBY27434.1"/>
    </source>
</evidence>
<evidence type="ECO:0000313" key="5">
    <source>
        <dbReference type="Proteomes" id="UP000467193"/>
    </source>
</evidence>
<gene>
    <name evidence="4" type="ORF">MSEDJ_15300</name>
</gene>
<feature type="compositionally biased region" description="Pro residues" evidence="1">
    <location>
        <begin position="312"/>
        <end position="331"/>
    </location>
</feature>
<feature type="compositionally biased region" description="Low complexity" evidence="1">
    <location>
        <begin position="343"/>
        <end position="356"/>
    </location>
</feature>
<feature type="compositionally biased region" description="Pro residues" evidence="1">
    <location>
        <begin position="396"/>
        <end position="413"/>
    </location>
</feature>
<keyword evidence="2" id="KW-0472">Membrane</keyword>
<dbReference type="Proteomes" id="UP000467193">
    <property type="component" value="Chromosome"/>
</dbReference>
<feature type="transmembrane region" description="Helical" evidence="2">
    <location>
        <begin position="40"/>
        <end position="59"/>
    </location>
</feature>
<feature type="domain" description="Septum formation-related" evidence="3">
    <location>
        <begin position="120"/>
        <end position="285"/>
    </location>
</feature>
<keyword evidence="2" id="KW-1133">Transmembrane helix</keyword>
<dbReference type="EMBL" id="AP022588">
    <property type="protein sequence ID" value="BBY27434.1"/>
    <property type="molecule type" value="Genomic_DNA"/>
</dbReference>
<protein>
    <recommendedName>
        <fullName evidence="3">Septum formation-related domain-containing protein</fullName>
    </recommendedName>
</protein>
<evidence type="ECO:0000256" key="2">
    <source>
        <dbReference type="SAM" id="Phobius"/>
    </source>
</evidence>
<sequence>MKDSDLDTALAALARRRDEAASGSGASRCPSPTTRTNRRAAIGLLLIGLLVGGTLQLTAPDSIIRDANKDSRAAKVFANSEPGTCLSWPADEPEKPSFVQCSSDHLFEVAKSVDMDAFAEPCQRAVSEYLGPRYDPNSRFTSSVLWAGDAAAAPADRKLLCGLQLLGAGAKPMPFTGLVAELDQSKVWPTGTCLGVDGATTRPTDEIVDCAQPHAAEVAGAVSLAQRFPTTPPTEADQDAFLRDECTRLAEGYLAPGGLQAAGLVPEYTALARTSWAAGSRQVSCNVAPPAGPEWKPLLGRVGRLQSDVPAPAAPAPAAPSPVPAAPAPAPAPVVAPPPPVYTEPLAPAPTAGPAEPIAPPPTSPPPSTTETSPPSEPAPPPPSSPPPSPTSSEPPLGPPPGPAPGEVPPEAPPANVLEIPGLAPITLPAPPP</sequence>
<dbReference type="InterPro" id="IPR026004">
    <property type="entry name" value="Septum_form"/>
</dbReference>
<dbReference type="AlphaFoldDB" id="A0A7I7QMD4"/>
<feature type="region of interest" description="Disordered" evidence="1">
    <location>
        <begin position="343"/>
        <end position="433"/>
    </location>
</feature>
<feature type="region of interest" description="Disordered" evidence="1">
    <location>
        <begin position="16"/>
        <end position="35"/>
    </location>
</feature>
<evidence type="ECO:0000259" key="3">
    <source>
        <dbReference type="Pfam" id="PF13845"/>
    </source>
</evidence>
<feature type="compositionally biased region" description="Pro residues" evidence="1">
    <location>
        <begin position="357"/>
        <end position="368"/>
    </location>
</feature>
<dbReference type="RefSeq" id="WP_163796310.1">
    <property type="nucleotide sequence ID" value="NZ_AP022588.1"/>
</dbReference>
<keyword evidence="5" id="KW-1185">Reference proteome</keyword>